<dbReference type="EMBL" id="BNJR01000016">
    <property type="protein sequence ID" value="GHP14563.1"/>
    <property type="molecule type" value="Genomic_DNA"/>
</dbReference>
<keyword evidence="2" id="KW-1185">Reference proteome</keyword>
<accession>A0ABQ3W0L5</accession>
<evidence type="ECO:0000313" key="2">
    <source>
        <dbReference type="Proteomes" id="UP000604765"/>
    </source>
</evidence>
<protein>
    <submittedName>
        <fullName evidence="1">Uncharacterized protein</fullName>
    </submittedName>
</protein>
<reference evidence="1 2" key="1">
    <citation type="journal article" date="2021" name="Int. J. Syst. Evol. Microbiol.">
        <title>Lentilactobacillus fungorum sp. nov., isolated from spent mushroom substrates.</title>
        <authorList>
            <person name="Tohno M."/>
            <person name="Tanizawa Y."/>
            <person name="Kojima Y."/>
            <person name="Sakamoto M."/>
            <person name="Ohkuma M."/>
            <person name="Kobayashi H."/>
        </authorList>
    </citation>
    <scope>NUCLEOTIDE SEQUENCE [LARGE SCALE GENOMIC DNA]</scope>
    <source>
        <strain evidence="1 2">YK48G</strain>
    </source>
</reference>
<proteinExistence type="predicted"/>
<evidence type="ECO:0000313" key="1">
    <source>
        <dbReference type="EMBL" id="GHP14563.1"/>
    </source>
</evidence>
<dbReference type="RefSeq" id="WP_203630547.1">
    <property type="nucleotide sequence ID" value="NZ_BNJR01000016.1"/>
</dbReference>
<comment type="caution">
    <text evidence="1">The sequence shown here is derived from an EMBL/GenBank/DDBJ whole genome shotgun (WGS) entry which is preliminary data.</text>
</comment>
<dbReference type="Proteomes" id="UP000604765">
    <property type="component" value="Unassembled WGS sequence"/>
</dbReference>
<sequence length="59" mass="6703">MVKIIGSKKEAYAYIDKIADNLTVDDLAKIMGLPPIAEMEKRTKTRNEPRVVSNKKIKE</sequence>
<name>A0ABQ3W0L5_9LACO</name>
<organism evidence="1 2">
    <name type="scientific">Lentilactobacillus fungorum</name>
    <dbReference type="NCBI Taxonomy" id="2201250"/>
    <lineage>
        <taxon>Bacteria</taxon>
        <taxon>Bacillati</taxon>
        <taxon>Bacillota</taxon>
        <taxon>Bacilli</taxon>
        <taxon>Lactobacillales</taxon>
        <taxon>Lactobacillaceae</taxon>
        <taxon>Lentilactobacillus</taxon>
    </lineage>
</organism>
<gene>
    <name evidence="1" type="ORF">YK48G_19880</name>
</gene>